<gene>
    <name evidence="9" type="ORF">Taro_035638</name>
</gene>
<evidence type="ECO:0000256" key="3">
    <source>
        <dbReference type="ARBA" id="ARBA00023015"/>
    </source>
</evidence>
<evidence type="ECO:0000256" key="5">
    <source>
        <dbReference type="ARBA" id="ARBA00023163"/>
    </source>
</evidence>
<dbReference type="FunFam" id="4.10.280.10:FF:000017">
    <property type="entry name" value="Transcription factor bHLH66"/>
    <property type="match status" value="1"/>
</dbReference>
<dbReference type="PANTHER" id="PTHR16223:SF215">
    <property type="entry name" value="OS02G0564700 PROTEIN"/>
    <property type="match status" value="1"/>
</dbReference>
<keyword evidence="10" id="KW-1185">Reference proteome</keyword>
<evidence type="ECO:0000256" key="2">
    <source>
        <dbReference type="ARBA" id="ARBA00005510"/>
    </source>
</evidence>
<dbReference type="SUPFAM" id="SSF47459">
    <property type="entry name" value="HLH, helix-loop-helix DNA-binding domain"/>
    <property type="match status" value="1"/>
</dbReference>
<accession>A0A843W793</accession>
<dbReference type="GO" id="GO:0005634">
    <property type="term" value="C:nucleus"/>
    <property type="evidence" value="ECO:0007669"/>
    <property type="project" value="UniProtKB-SubCell"/>
</dbReference>
<dbReference type="Gene3D" id="4.10.280.10">
    <property type="entry name" value="Helix-loop-helix DNA-binding domain"/>
    <property type="match status" value="1"/>
</dbReference>
<dbReference type="Pfam" id="PF00010">
    <property type="entry name" value="HLH"/>
    <property type="match status" value="1"/>
</dbReference>
<dbReference type="EMBL" id="NMUH01002931">
    <property type="protein sequence ID" value="MQM02868.1"/>
    <property type="molecule type" value="Genomic_DNA"/>
</dbReference>
<comment type="similarity">
    <text evidence="2">Belongs to the bHLH protein family.</text>
</comment>
<comment type="subcellular location">
    <subcellularLocation>
        <location evidence="1">Nucleus</location>
    </subcellularLocation>
</comment>
<proteinExistence type="inferred from homology"/>
<feature type="compositionally biased region" description="Polar residues" evidence="7">
    <location>
        <begin position="307"/>
        <end position="316"/>
    </location>
</feature>
<protein>
    <recommendedName>
        <fullName evidence="8">BHLH domain-containing protein</fullName>
    </recommendedName>
</protein>
<evidence type="ECO:0000256" key="4">
    <source>
        <dbReference type="ARBA" id="ARBA00023125"/>
    </source>
</evidence>
<keyword evidence="3" id="KW-0805">Transcription regulation</keyword>
<dbReference type="GO" id="GO:0080147">
    <property type="term" value="P:root hair cell development"/>
    <property type="evidence" value="ECO:0007669"/>
    <property type="project" value="UniProtKB-ARBA"/>
</dbReference>
<dbReference type="InterPro" id="IPR036638">
    <property type="entry name" value="HLH_DNA-bd_sf"/>
</dbReference>
<name>A0A843W793_COLES</name>
<dbReference type="OrthoDB" id="759159at2759"/>
<evidence type="ECO:0000256" key="7">
    <source>
        <dbReference type="SAM" id="MobiDB-lite"/>
    </source>
</evidence>
<dbReference type="GO" id="GO:0000981">
    <property type="term" value="F:DNA-binding transcription factor activity, RNA polymerase II-specific"/>
    <property type="evidence" value="ECO:0007669"/>
    <property type="project" value="TreeGrafter"/>
</dbReference>
<evidence type="ECO:0000256" key="1">
    <source>
        <dbReference type="ARBA" id="ARBA00004123"/>
    </source>
</evidence>
<dbReference type="AlphaFoldDB" id="A0A843W793"/>
<evidence type="ECO:0000259" key="8">
    <source>
        <dbReference type="PROSITE" id="PS50888"/>
    </source>
</evidence>
<sequence length="538" mass="58064">MDDYLDPFLSSSSSSPWEDAHLSQRLSWVDTAASQANGLLADPVVVYQDDSNLHMPVIDSNNIMGTMTRCQSAVSVNDATSSIFVDGNLIHGLNKLPGEDELQQDVQKRLSVSSQNESEGSERSFSLQEVIDSNQFSTSLGAELNNSCTRTMPPTTLTENGSIESNDNDISPFPQSVRDSHPTPMVQELWPSSYSGSHLLFVGDGKLEDLGLQGKGIGTDVNILGNPYIDYGKLQQMETLATALRDHSKLQSFHLPPFASGRQIKLPESIGVQPRQQGAFTGCTGLQGPQQLLQSGEGNAISHFTNHSPNQSQVSPANAAGSNGIAKARVRARRGQATDPHSIAERLRREKIAERMKNLQELVPNSTKTDKASMLDEIIDYVKFLQLQVKVLSMSRLGAAGAVVPLITDIPAEESSSLLLGPEGYLQESQDNLALEQEVVKLMESNVTMAMQYLQNKGLCLMPVALAAAISGRKGSSSVLPPDNRKTDANLGAIPHCNESTLQQGNVRGDSKNCKGVAIKQEEAKRCASDTGNLKPKA</sequence>
<dbReference type="PANTHER" id="PTHR16223">
    <property type="entry name" value="TRANSCRIPTION FACTOR BHLH83-RELATED"/>
    <property type="match status" value="1"/>
</dbReference>
<reference evidence="9" key="1">
    <citation type="submission" date="2017-07" db="EMBL/GenBank/DDBJ databases">
        <title>Taro Niue Genome Assembly and Annotation.</title>
        <authorList>
            <person name="Atibalentja N."/>
            <person name="Keating K."/>
            <person name="Fields C.J."/>
        </authorList>
    </citation>
    <scope>NUCLEOTIDE SEQUENCE</scope>
    <source>
        <strain evidence="9">Niue_2</strain>
        <tissue evidence="9">Leaf</tissue>
    </source>
</reference>
<dbReference type="PROSITE" id="PS50888">
    <property type="entry name" value="BHLH"/>
    <property type="match status" value="1"/>
</dbReference>
<feature type="region of interest" description="Disordered" evidence="7">
    <location>
        <begin position="307"/>
        <end position="340"/>
    </location>
</feature>
<keyword evidence="5" id="KW-0804">Transcription</keyword>
<dbReference type="SMART" id="SM00353">
    <property type="entry name" value="HLH"/>
    <property type="match status" value="1"/>
</dbReference>
<evidence type="ECO:0000313" key="9">
    <source>
        <dbReference type="EMBL" id="MQM02868.1"/>
    </source>
</evidence>
<evidence type="ECO:0000256" key="6">
    <source>
        <dbReference type="ARBA" id="ARBA00023242"/>
    </source>
</evidence>
<organism evidence="9 10">
    <name type="scientific">Colocasia esculenta</name>
    <name type="common">Wild taro</name>
    <name type="synonym">Arum esculentum</name>
    <dbReference type="NCBI Taxonomy" id="4460"/>
    <lineage>
        <taxon>Eukaryota</taxon>
        <taxon>Viridiplantae</taxon>
        <taxon>Streptophyta</taxon>
        <taxon>Embryophyta</taxon>
        <taxon>Tracheophyta</taxon>
        <taxon>Spermatophyta</taxon>
        <taxon>Magnoliopsida</taxon>
        <taxon>Liliopsida</taxon>
        <taxon>Araceae</taxon>
        <taxon>Aroideae</taxon>
        <taxon>Colocasieae</taxon>
        <taxon>Colocasia</taxon>
    </lineage>
</organism>
<feature type="domain" description="BHLH" evidence="8">
    <location>
        <begin position="336"/>
        <end position="385"/>
    </location>
</feature>
<comment type="caution">
    <text evidence="9">The sequence shown here is derived from an EMBL/GenBank/DDBJ whole genome shotgun (WGS) entry which is preliminary data.</text>
</comment>
<dbReference type="InterPro" id="IPR011598">
    <property type="entry name" value="bHLH_dom"/>
</dbReference>
<dbReference type="GO" id="GO:0046983">
    <property type="term" value="F:protein dimerization activity"/>
    <property type="evidence" value="ECO:0007669"/>
    <property type="project" value="InterPro"/>
</dbReference>
<keyword evidence="4" id="KW-0238">DNA-binding</keyword>
<dbReference type="GO" id="GO:0000978">
    <property type="term" value="F:RNA polymerase II cis-regulatory region sequence-specific DNA binding"/>
    <property type="evidence" value="ECO:0007669"/>
    <property type="project" value="TreeGrafter"/>
</dbReference>
<dbReference type="Proteomes" id="UP000652761">
    <property type="component" value="Unassembled WGS sequence"/>
</dbReference>
<evidence type="ECO:0000313" key="10">
    <source>
        <dbReference type="Proteomes" id="UP000652761"/>
    </source>
</evidence>
<dbReference type="InterPro" id="IPR045843">
    <property type="entry name" value="IND-like"/>
</dbReference>
<keyword evidence="6" id="KW-0539">Nucleus</keyword>